<evidence type="ECO:0000256" key="5">
    <source>
        <dbReference type="ARBA" id="ARBA00023002"/>
    </source>
</evidence>
<dbReference type="GO" id="GO:0070403">
    <property type="term" value="F:NAD+ binding"/>
    <property type="evidence" value="ECO:0007669"/>
    <property type="project" value="InterPro"/>
</dbReference>
<dbReference type="InterPro" id="IPR029069">
    <property type="entry name" value="HotDog_dom_sf"/>
</dbReference>
<evidence type="ECO:0000256" key="1">
    <source>
        <dbReference type="ARBA" id="ARBA00004496"/>
    </source>
</evidence>
<keyword evidence="4 7" id="KW-0963">Cytoplasm</keyword>
<feature type="domain" description="3-hydroxyacyl-CoA dehydrogenase NAD binding" evidence="9">
    <location>
        <begin position="6"/>
        <end position="182"/>
    </location>
</feature>
<sequence length="495" mass="53224">MTGIRKVAVIGGGVIGGGWVARFAQNGLDVAVYDPDPQAERKLAGLMENAAHAFAALIPGDRPVFGKVTFVSSMREAVEDADLIQESAPEQLALKQKILAEIDAHARADALVASSTSGLLPSDLQQAMRRPERLFVAHPFNPVYLVPLVELVAGNATAPETIETAKAFYAALGMKPLHVRKEIDAFIGDRLLEALWREALWLVNDDVATAEEIDDVIRYSFGLRWAQMGIFQVYRIAGGEAGMRHFMAQFGPCLKWPWTKLMDVPDLTDALVDKISDQSDAQADGLSIRDLERIRDDNLVAIMRALAGQAGGAGWGAGELLNTYEASLAVTPLPKAAPDITRPLDLHTATVLPEWADYNGHMTEYRYLQVLGDATDALLALIGLDAEMLASGRSFYTVESHLRHLAEGKVGDKLTVSTQVLSSDGKRLRIFHTITNDTTGDVVATGEHMLLHVDTTSGKAVTAEPALGETMAKLAAAHAGLAVPDAAGRAVGQPR</sequence>
<dbReference type="NCBIfam" id="NF005716">
    <property type="entry name" value="PRK07531.1"/>
    <property type="match status" value="1"/>
</dbReference>
<accession>A0A916XVQ3</accession>
<dbReference type="InterPro" id="IPR006176">
    <property type="entry name" value="3-OHacyl-CoA_DH_NAD-bd"/>
</dbReference>
<dbReference type="SUPFAM" id="SSF51735">
    <property type="entry name" value="NAD(P)-binding Rossmann-fold domains"/>
    <property type="match status" value="1"/>
</dbReference>
<dbReference type="HAMAP" id="MF_02129">
    <property type="entry name" value="L_carnitine_dehydrog"/>
    <property type="match status" value="1"/>
</dbReference>
<dbReference type="GO" id="GO:0009437">
    <property type="term" value="P:carnitine metabolic process"/>
    <property type="evidence" value="ECO:0007669"/>
    <property type="project" value="UniProtKB-UniRule"/>
</dbReference>
<evidence type="ECO:0000256" key="7">
    <source>
        <dbReference type="HAMAP-Rule" id="MF_02129"/>
    </source>
</evidence>
<dbReference type="Gene3D" id="3.10.129.10">
    <property type="entry name" value="Hotdog Thioesterase"/>
    <property type="match status" value="1"/>
</dbReference>
<evidence type="ECO:0000256" key="2">
    <source>
        <dbReference type="ARBA" id="ARBA00004855"/>
    </source>
</evidence>
<dbReference type="Pfam" id="PF00725">
    <property type="entry name" value="3HCDH"/>
    <property type="match status" value="1"/>
</dbReference>
<feature type="binding site" evidence="7">
    <location>
        <begin position="11"/>
        <end position="16"/>
    </location>
    <ligand>
        <name>NAD(+)</name>
        <dbReference type="ChEBI" id="CHEBI:57540"/>
    </ligand>
</feature>
<reference evidence="10" key="2">
    <citation type="submission" date="2020-09" db="EMBL/GenBank/DDBJ databases">
        <authorList>
            <person name="Sun Q."/>
            <person name="Zhou Y."/>
        </authorList>
    </citation>
    <scope>NUCLEOTIDE SEQUENCE</scope>
    <source>
        <strain evidence="10">CGMCC 1.15493</strain>
    </source>
</reference>
<evidence type="ECO:0000256" key="6">
    <source>
        <dbReference type="ARBA" id="ARBA00023027"/>
    </source>
</evidence>
<dbReference type="InterPro" id="IPR026578">
    <property type="entry name" value="L-carnitine_dehydrogenase"/>
</dbReference>
<evidence type="ECO:0000256" key="4">
    <source>
        <dbReference type="ARBA" id="ARBA00022490"/>
    </source>
</evidence>
<keyword evidence="6 7" id="KW-0520">NAD</keyword>
<feature type="domain" description="3-hydroxyacyl-CoA dehydrogenase C-terminal" evidence="8">
    <location>
        <begin position="186"/>
        <end position="252"/>
    </location>
</feature>
<comment type="subunit">
    <text evidence="3 7">Homodimer.</text>
</comment>
<comment type="pathway">
    <text evidence="2 7">Amine and polyamine metabolism; carnitine metabolism.</text>
</comment>
<dbReference type="GO" id="GO:0006631">
    <property type="term" value="P:fatty acid metabolic process"/>
    <property type="evidence" value="ECO:0007669"/>
    <property type="project" value="InterPro"/>
</dbReference>
<dbReference type="Pfam" id="PF02737">
    <property type="entry name" value="3HCDH_N"/>
    <property type="match status" value="1"/>
</dbReference>
<dbReference type="SUPFAM" id="SSF48179">
    <property type="entry name" value="6-phosphogluconate dehydrogenase C-terminal domain-like"/>
    <property type="match status" value="1"/>
</dbReference>
<dbReference type="GO" id="GO:0005737">
    <property type="term" value="C:cytoplasm"/>
    <property type="evidence" value="ECO:0007669"/>
    <property type="project" value="UniProtKB-SubCell"/>
</dbReference>
<dbReference type="InterPro" id="IPR013328">
    <property type="entry name" value="6PGD_dom2"/>
</dbReference>
<dbReference type="Proteomes" id="UP000613160">
    <property type="component" value="Unassembled WGS sequence"/>
</dbReference>
<dbReference type="EMBL" id="BMJJ01000003">
    <property type="protein sequence ID" value="GGD15319.1"/>
    <property type="molecule type" value="Genomic_DNA"/>
</dbReference>
<protein>
    <recommendedName>
        <fullName evidence="7">L-carnitine dehydrogenase</fullName>
        <shortName evidence="7">CDH</shortName>
        <shortName evidence="7">L-CDH</shortName>
        <ecNumber evidence="7">1.1.1.108</ecNumber>
    </recommendedName>
</protein>
<dbReference type="RefSeq" id="WP_188850202.1">
    <property type="nucleotide sequence ID" value="NZ_BMJJ01000003.1"/>
</dbReference>
<comment type="similarity">
    <text evidence="7">Belongs to the 3-hydroxyacyl-CoA dehydrogenase family. L-carnitine dehydrogenase subfamily.</text>
</comment>
<dbReference type="Gene3D" id="1.10.1040.10">
    <property type="entry name" value="N-(1-d-carboxylethyl)-l-norvaline Dehydrogenase, domain 2"/>
    <property type="match status" value="1"/>
</dbReference>
<dbReference type="Gene3D" id="3.40.50.720">
    <property type="entry name" value="NAD(P)-binding Rossmann-like Domain"/>
    <property type="match status" value="1"/>
</dbReference>
<name>A0A916XVQ3_9HYPH</name>
<keyword evidence="5 7" id="KW-0560">Oxidoreductase</keyword>
<evidence type="ECO:0000313" key="11">
    <source>
        <dbReference type="Proteomes" id="UP000613160"/>
    </source>
</evidence>
<comment type="subcellular location">
    <subcellularLocation>
        <location evidence="1 7">Cytoplasm</location>
    </subcellularLocation>
</comment>
<dbReference type="PANTHER" id="PTHR48075">
    <property type="entry name" value="3-HYDROXYACYL-COA DEHYDROGENASE FAMILY PROTEIN"/>
    <property type="match status" value="1"/>
</dbReference>
<proteinExistence type="inferred from homology"/>
<comment type="caution">
    <text evidence="10">The sequence shown here is derived from an EMBL/GenBank/DDBJ whole genome shotgun (WGS) entry which is preliminary data.</text>
</comment>
<dbReference type="AlphaFoldDB" id="A0A916XVQ3"/>
<evidence type="ECO:0000313" key="10">
    <source>
        <dbReference type="EMBL" id="GGD15319.1"/>
    </source>
</evidence>
<evidence type="ECO:0000259" key="9">
    <source>
        <dbReference type="Pfam" id="PF02737"/>
    </source>
</evidence>
<comment type="catalytic activity">
    <reaction evidence="7">
        <text>carnitine + NAD(+) = 3-dehydrocarnitine + NADH + H(+)</text>
        <dbReference type="Rhea" id="RHEA:19265"/>
        <dbReference type="ChEBI" id="CHEBI:15378"/>
        <dbReference type="ChEBI" id="CHEBI:17126"/>
        <dbReference type="ChEBI" id="CHEBI:57540"/>
        <dbReference type="ChEBI" id="CHEBI:57885"/>
        <dbReference type="ChEBI" id="CHEBI:57945"/>
        <dbReference type="EC" id="1.1.1.108"/>
    </reaction>
</comment>
<dbReference type="CDD" id="cd00586">
    <property type="entry name" value="4HBT"/>
    <property type="match status" value="1"/>
</dbReference>
<gene>
    <name evidence="10" type="primary">lcdH</name>
    <name evidence="10" type="ORF">GCM10011335_17650</name>
</gene>
<dbReference type="Pfam" id="PF13279">
    <property type="entry name" value="4HBT_2"/>
    <property type="match status" value="1"/>
</dbReference>
<comment type="function">
    <text evidence="7">Catalyzes the NAD(+)-dependent oxidation of L-carnitine to 3-dehydrocarnitine.</text>
</comment>
<dbReference type="InterPro" id="IPR006108">
    <property type="entry name" value="3HC_DH_C"/>
</dbReference>
<reference evidence="10" key="1">
    <citation type="journal article" date="2014" name="Int. J. Syst. Evol. Microbiol.">
        <title>Complete genome sequence of Corynebacterium casei LMG S-19264T (=DSM 44701T), isolated from a smear-ripened cheese.</title>
        <authorList>
            <consortium name="US DOE Joint Genome Institute (JGI-PGF)"/>
            <person name="Walter F."/>
            <person name="Albersmeier A."/>
            <person name="Kalinowski J."/>
            <person name="Ruckert C."/>
        </authorList>
    </citation>
    <scope>NUCLEOTIDE SEQUENCE</scope>
    <source>
        <strain evidence="10">CGMCC 1.15493</strain>
    </source>
</reference>
<dbReference type="GO" id="GO:0047728">
    <property type="term" value="F:carnitine 3-dehydrogenase activity"/>
    <property type="evidence" value="ECO:0007669"/>
    <property type="project" value="UniProtKB-UniRule"/>
</dbReference>
<organism evidence="10 11">
    <name type="scientific">Aureimonas glaciei</name>
    <dbReference type="NCBI Taxonomy" id="1776957"/>
    <lineage>
        <taxon>Bacteria</taxon>
        <taxon>Pseudomonadati</taxon>
        <taxon>Pseudomonadota</taxon>
        <taxon>Alphaproteobacteria</taxon>
        <taxon>Hyphomicrobiales</taxon>
        <taxon>Aurantimonadaceae</taxon>
        <taxon>Aureimonas</taxon>
    </lineage>
</organism>
<dbReference type="InterPro" id="IPR036291">
    <property type="entry name" value="NAD(P)-bd_dom_sf"/>
</dbReference>
<dbReference type="InterPro" id="IPR008927">
    <property type="entry name" value="6-PGluconate_DH-like_C_sf"/>
</dbReference>
<dbReference type="PANTHER" id="PTHR48075:SF5">
    <property type="entry name" value="3-HYDROXYBUTYRYL-COA DEHYDROGENASE"/>
    <property type="match status" value="1"/>
</dbReference>
<dbReference type="SUPFAM" id="SSF54637">
    <property type="entry name" value="Thioesterase/thiol ester dehydrase-isomerase"/>
    <property type="match status" value="1"/>
</dbReference>
<evidence type="ECO:0000259" key="8">
    <source>
        <dbReference type="Pfam" id="PF00725"/>
    </source>
</evidence>
<evidence type="ECO:0000256" key="3">
    <source>
        <dbReference type="ARBA" id="ARBA00011738"/>
    </source>
</evidence>
<dbReference type="EC" id="1.1.1.108" evidence="7"/>
<keyword evidence="11" id="KW-1185">Reference proteome</keyword>